<accession>A0ABR7MYA0</accession>
<feature type="transmembrane region" description="Helical" evidence="1">
    <location>
        <begin position="12"/>
        <end position="32"/>
    </location>
</feature>
<reference evidence="2 3" key="1">
    <citation type="submission" date="2020-08" db="EMBL/GenBank/DDBJ databases">
        <title>Genome public.</title>
        <authorList>
            <person name="Liu C."/>
            <person name="Sun Q."/>
        </authorList>
    </citation>
    <scope>NUCLEOTIDE SEQUENCE [LARGE SCALE GENOMIC DNA]</scope>
    <source>
        <strain evidence="2 3">NSJ-37</strain>
    </source>
</reference>
<feature type="transmembrane region" description="Helical" evidence="1">
    <location>
        <begin position="94"/>
        <end position="116"/>
    </location>
</feature>
<keyword evidence="1" id="KW-0812">Transmembrane</keyword>
<gene>
    <name evidence="2" type="ORF">H8704_01620</name>
</gene>
<dbReference type="EMBL" id="JACRSX010000001">
    <property type="protein sequence ID" value="MBC8561341.1"/>
    <property type="molecule type" value="Genomic_DNA"/>
</dbReference>
<keyword evidence="3" id="KW-1185">Reference proteome</keyword>
<protein>
    <submittedName>
        <fullName evidence="2">Uncharacterized protein</fullName>
    </submittedName>
</protein>
<keyword evidence="1" id="KW-0472">Membrane</keyword>
<evidence type="ECO:0000313" key="2">
    <source>
        <dbReference type="EMBL" id="MBC8561341.1"/>
    </source>
</evidence>
<name>A0ABR7MYA0_9FIRM</name>
<feature type="transmembrane region" description="Helical" evidence="1">
    <location>
        <begin position="122"/>
        <end position="144"/>
    </location>
</feature>
<evidence type="ECO:0000256" key="1">
    <source>
        <dbReference type="SAM" id="Phobius"/>
    </source>
</evidence>
<dbReference type="Proteomes" id="UP000606193">
    <property type="component" value="Unassembled WGS sequence"/>
</dbReference>
<dbReference type="RefSeq" id="WP_249297026.1">
    <property type="nucleotide sequence ID" value="NZ_JACRSX010000001.1"/>
</dbReference>
<sequence length="267" mass="30605">MKAQLENYNVLFALMAVCAVSVLLKAVSYGLFHKLLWDSNQMGTTGNRWMKAMMSKFEAYYKLHISVHNVENFVDRYLYHYRFIGISLQTWENLGFYFSGLIAAGAGVLCFLAGYYGMPSEWFWVTGLVTLLLLCVQGASEVFFDTHKCLRVFRIQLIDYMENTMRARLENEYFHQEATEKYRMEYFKPEEMSDAEMEAAATDAVAGGVDAAGASGLPALTEIKELLESFREEMQLDRDIAGRQNMLSEQAAAEKAKLFEEILEEYM</sequence>
<organism evidence="2 3">
    <name type="scientific">Jutongia huaianensis</name>
    <dbReference type="NCBI Taxonomy" id="2763668"/>
    <lineage>
        <taxon>Bacteria</taxon>
        <taxon>Bacillati</taxon>
        <taxon>Bacillota</taxon>
        <taxon>Clostridia</taxon>
        <taxon>Lachnospirales</taxon>
        <taxon>Lachnospiraceae</taxon>
        <taxon>Jutongia</taxon>
    </lineage>
</organism>
<evidence type="ECO:0000313" key="3">
    <source>
        <dbReference type="Proteomes" id="UP000606193"/>
    </source>
</evidence>
<keyword evidence="1" id="KW-1133">Transmembrane helix</keyword>
<comment type="caution">
    <text evidence="2">The sequence shown here is derived from an EMBL/GenBank/DDBJ whole genome shotgun (WGS) entry which is preliminary data.</text>
</comment>
<proteinExistence type="predicted"/>